<dbReference type="Proteomes" id="UP001056429">
    <property type="component" value="Unassembled WGS sequence"/>
</dbReference>
<dbReference type="EMBL" id="JAGSOJ010000007">
    <property type="protein sequence ID" value="MCM1992628.1"/>
    <property type="molecule type" value="Genomic_DNA"/>
</dbReference>
<dbReference type="GO" id="GO:0008168">
    <property type="term" value="F:methyltransferase activity"/>
    <property type="evidence" value="ECO:0007669"/>
    <property type="project" value="UniProtKB-KW"/>
</dbReference>
<comment type="caution">
    <text evidence="2">The sequence shown here is derived from an EMBL/GenBank/DDBJ whole genome shotgun (WGS) entry which is preliminary data.</text>
</comment>
<evidence type="ECO:0000313" key="2">
    <source>
        <dbReference type="EMBL" id="MCM1992628.1"/>
    </source>
</evidence>
<dbReference type="Gene3D" id="3.40.50.720">
    <property type="entry name" value="NAD(P)-binding Rossmann-like Domain"/>
    <property type="match status" value="1"/>
</dbReference>
<dbReference type="InterPro" id="IPR006342">
    <property type="entry name" value="FkbM_mtfrase"/>
</dbReference>
<dbReference type="Gene3D" id="3.40.50.150">
    <property type="entry name" value="Vaccinia Virus protein VP39"/>
    <property type="match status" value="1"/>
</dbReference>
<proteinExistence type="predicted"/>
<dbReference type="SUPFAM" id="SSF53335">
    <property type="entry name" value="S-adenosyl-L-methionine-dependent methyltransferases"/>
    <property type="match status" value="1"/>
</dbReference>
<name>A0A9J6P8X9_9CLOT</name>
<dbReference type="AlphaFoldDB" id="A0A9J6P8X9"/>
<evidence type="ECO:0000259" key="1">
    <source>
        <dbReference type="Pfam" id="PF05050"/>
    </source>
</evidence>
<keyword evidence="2" id="KW-0489">Methyltransferase</keyword>
<keyword evidence="3" id="KW-1185">Reference proteome</keyword>
<dbReference type="RefSeq" id="WP_250861805.1">
    <property type="nucleotide sequence ID" value="NZ_JAGSOJ010000007.1"/>
</dbReference>
<dbReference type="InterPro" id="IPR029063">
    <property type="entry name" value="SAM-dependent_MTases_sf"/>
</dbReference>
<organism evidence="2 3">
    <name type="scientific">Oceanirhabdus seepicola</name>
    <dbReference type="NCBI Taxonomy" id="2828781"/>
    <lineage>
        <taxon>Bacteria</taxon>
        <taxon>Bacillati</taxon>
        <taxon>Bacillota</taxon>
        <taxon>Clostridia</taxon>
        <taxon>Eubacteriales</taxon>
        <taxon>Clostridiaceae</taxon>
        <taxon>Oceanirhabdus</taxon>
    </lineage>
</organism>
<reference evidence="2" key="1">
    <citation type="journal article" date="2021" name="mSystems">
        <title>Bacteria and Archaea Synergistically Convert Glycine Betaine to Biogenic Methane in the Formosa Cold Seep of the South China Sea.</title>
        <authorList>
            <person name="Li L."/>
            <person name="Zhang W."/>
            <person name="Zhang S."/>
            <person name="Song L."/>
            <person name="Sun Q."/>
            <person name="Zhang H."/>
            <person name="Xiang H."/>
            <person name="Dong X."/>
        </authorList>
    </citation>
    <scope>NUCLEOTIDE SEQUENCE</scope>
    <source>
        <strain evidence="2">ZWT</strain>
    </source>
</reference>
<accession>A0A9J6P8X9</accession>
<sequence length="387" mass="45338">MGVKIQQINIWKELKETELPIVLYGAGGQGQRVFKYLRNNGINPVCFCETKHEKDYKIFDVEVLSYFQLRKRFEKFILIISVLPKKAREILQYLEQNGEKNTVIPLCIPYKIEDAFIEEEIDKEKLEEFNLIYNLFEDDLSKKVFNKLIHFKRSGNGMNLLDDIAGDSFFDDPILPKKHQYCYIDCGAYTGDTIIKFLQFNGLHYEKIIGVEMEKGNFRSLMNFINYAKLEKVGLYNFALDDKKGYVAYYTKSDYNFFNANLFREFDQVSSIQEKKLMKESGTKGIKELVEAITLDELVEKEETKGCRFDNTIIKLNAMCADYKIIKGSQKLINKYKPIFIIDYGTSPEHIIDIPLLLKSINENYKFYLRQKNVFGDSKSILYCIYK</sequence>
<dbReference type="Pfam" id="PF05050">
    <property type="entry name" value="Methyltransf_21"/>
    <property type="match status" value="1"/>
</dbReference>
<feature type="domain" description="Methyltransferase FkbM" evidence="1">
    <location>
        <begin position="185"/>
        <end position="354"/>
    </location>
</feature>
<keyword evidence="2" id="KW-0808">Transferase</keyword>
<gene>
    <name evidence="2" type="ORF">KDK92_23175</name>
</gene>
<evidence type="ECO:0000313" key="3">
    <source>
        <dbReference type="Proteomes" id="UP001056429"/>
    </source>
</evidence>
<protein>
    <submittedName>
        <fullName evidence="2">FkbM family methyltransferase</fullName>
    </submittedName>
</protein>
<dbReference type="GO" id="GO:0032259">
    <property type="term" value="P:methylation"/>
    <property type="evidence" value="ECO:0007669"/>
    <property type="project" value="UniProtKB-KW"/>
</dbReference>
<reference evidence="2" key="2">
    <citation type="submission" date="2021-04" db="EMBL/GenBank/DDBJ databases">
        <authorList>
            <person name="Dong X."/>
        </authorList>
    </citation>
    <scope>NUCLEOTIDE SEQUENCE</scope>
    <source>
        <strain evidence="2">ZWT</strain>
    </source>
</reference>